<dbReference type="Gene3D" id="3.40.50.720">
    <property type="entry name" value="NAD(P)-binding Rossmann-like Domain"/>
    <property type="match status" value="1"/>
</dbReference>
<dbReference type="EMBL" id="FOVP01000014">
    <property type="protein sequence ID" value="SFO04269.1"/>
    <property type="molecule type" value="Genomic_DNA"/>
</dbReference>
<dbReference type="GO" id="GO:0042351">
    <property type="term" value="P:'de novo' GDP-L-fucose biosynthetic process"/>
    <property type="evidence" value="ECO:0007669"/>
    <property type="project" value="UniProtKB-UniRule"/>
</dbReference>
<comment type="catalytic activity">
    <reaction evidence="8 9">
        <text>GDP-beta-L-fucose + NADP(+) = GDP-4-dehydro-alpha-D-rhamnose + NADPH + H(+)</text>
        <dbReference type="Rhea" id="RHEA:18885"/>
        <dbReference type="ChEBI" id="CHEBI:15378"/>
        <dbReference type="ChEBI" id="CHEBI:57273"/>
        <dbReference type="ChEBI" id="CHEBI:57783"/>
        <dbReference type="ChEBI" id="CHEBI:57964"/>
        <dbReference type="ChEBI" id="CHEBI:58349"/>
        <dbReference type="EC" id="1.1.1.271"/>
    </reaction>
</comment>
<dbReference type="RefSeq" id="WP_092839460.1">
    <property type="nucleotide sequence ID" value="NZ_FOVP01000014.1"/>
</dbReference>
<keyword evidence="5 9" id="KW-0560">Oxidoreductase</keyword>
<comment type="function">
    <text evidence="9">Catalyzes the two-step NADP-dependent conversion of GDP-4-dehydro-6-deoxy-D-mannose to GDP-fucose, involving an epimerase and a reductase reaction.</text>
</comment>
<dbReference type="STRING" id="1005928.SAMN04487859_1142"/>
<evidence type="ECO:0000259" key="10">
    <source>
        <dbReference type="Pfam" id="PF01370"/>
    </source>
</evidence>
<dbReference type="EC" id="1.1.1.271" evidence="3 9"/>
<dbReference type="PANTHER" id="PTHR43238">
    <property type="entry name" value="GDP-L-FUCOSE SYNTHASE"/>
    <property type="match status" value="1"/>
</dbReference>
<dbReference type="GO" id="GO:0050577">
    <property type="term" value="F:GDP-L-fucose synthase activity"/>
    <property type="evidence" value="ECO:0007669"/>
    <property type="project" value="UniProtKB-UniRule"/>
</dbReference>
<evidence type="ECO:0000256" key="3">
    <source>
        <dbReference type="ARBA" id="ARBA00012371"/>
    </source>
</evidence>
<evidence type="ECO:0000256" key="5">
    <source>
        <dbReference type="ARBA" id="ARBA00023002"/>
    </source>
</evidence>
<feature type="binding site" evidence="9">
    <location>
        <begin position="7"/>
        <end position="13"/>
    </location>
    <ligand>
        <name>NADP(+)</name>
        <dbReference type="ChEBI" id="CHEBI:58349"/>
    </ligand>
</feature>
<dbReference type="Proteomes" id="UP000198599">
    <property type="component" value="Unassembled WGS sequence"/>
</dbReference>
<dbReference type="FunFam" id="3.40.50.720:FF:000101">
    <property type="entry name" value="GDP-L-fucose synthase"/>
    <property type="match status" value="1"/>
</dbReference>
<evidence type="ECO:0000256" key="1">
    <source>
        <dbReference type="ARBA" id="ARBA00004883"/>
    </source>
</evidence>
<evidence type="ECO:0000256" key="6">
    <source>
        <dbReference type="ARBA" id="ARBA00023235"/>
    </source>
</evidence>
<dbReference type="InterPro" id="IPR036291">
    <property type="entry name" value="NAD(P)-bd_dom_sf"/>
</dbReference>
<dbReference type="InterPro" id="IPR028614">
    <property type="entry name" value="GDP_fucose/colitose_synth"/>
</dbReference>
<comment type="similarity">
    <text evidence="2 9">Belongs to the NAD(P)-dependent epimerase/dehydratase family. Fucose synthase subfamily.</text>
</comment>
<organism evidence="11 12">
    <name type="scientific">Roseovarius lutimaris</name>
    <dbReference type="NCBI Taxonomy" id="1005928"/>
    <lineage>
        <taxon>Bacteria</taxon>
        <taxon>Pseudomonadati</taxon>
        <taxon>Pseudomonadota</taxon>
        <taxon>Alphaproteobacteria</taxon>
        <taxon>Rhodobacterales</taxon>
        <taxon>Roseobacteraceae</taxon>
        <taxon>Roseovarius</taxon>
    </lineage>
</organism>
<feature type="binding site" evidence="9">
    <location>
        <position position="276"/>
    </location>
    <ligand>
        <name>substrate</name>
    </ligand>
</feature>
<dbReference type="SUPFAM" id="SSF51735">
    <property type="entry name" value="NAD(P)-binding Rossmann-fold domains"/>
    <property type="match status" value="1"/>
</dbReference>
<keyword evidence="6 9" id="KW-0413">Isomerase</keyword>
<feature type="binding site" evidence="9">
    <location>
        <position position="177"/>
    </location>
    <ligand>
        <name>NADP(+)</name>
        <dbReference type="ChEBI" id="CHEBI:58349"/>
    </ligand>
</feature>
<feature type="binding site" evidence="9">
    <location>
        <position position="207"/>
    </location>
    <ligand>
        <name>substrate</name>
    </ligand>
</feature>
<dbReference type="GO" id="GO:0016853">
    <property type="term" value="F:isomerase activity"/>
    <property type="evidence" value="ECO:0007669"/>
    <property type="project" value="UniProtKB-KW"/>
</dbReference>
<feature type="binding site" evidence="9">
    <location>
        <position position="200"/>
    </location>
    <ligand>
        <name>substrate</name>
    </ligand>
</feature>
<evidence type="ECO:0000313" key="11">
    <source>
        <dbReference type="EMBL" id="SFO04269.1"/>
    </source>
</evidence>
<dbReference type="PANTHER" id="PTHR43238:SF1">
    <property type="entry name" value="GDP-L-FUCOSE SYNTHASE"/>
    <property type="match status" value="1"/>
</dbReference>
<dbReference type="CDD" id="cd05239">
    <property type="entry name" value="GDP_FS_SDR_e"/>
    <property type="match status" value="1"/>
</dbReference>
<accession>A0A1I5DYI4</accession>
<feature type="binding site" evidence="9">
    <location>
        <position position="185"/>
    </location>
    <ligand>
        <name>substrate</name>
    </ligand>
</feature>
<feature type="binding site" evidence="9">
    <location>
        <position position="138"/>
    </location>
    <ligand>
        <name>NADP(+)</name>
        <dbReference type="ChEBI" id="CHEBI:58349"/>
    </ligand>
</feature>
<comment type="pathway">
    <text evidence="1 9">Nucleotide-sugar biosynthesis; GDP-L-fucose biosynthesis via de novo pathway; GDP-L-fucose from GDP-alpha-D-mannose: step 2/2.</text>
</comment>
<dbReference type="UniPathway" id="UPA00128">
    <property type="reaction ID" value="UER00191"/>
</dbReference>
<reference evidence="12" key="1">
    <citation type="submission" date="2016-10" db="EMBL/GenBank/DDBJ databases">
        <authorList>
            <person name="Varghese N."/>
            <person name="Submissions S."/>
        </authorList>
    </citation>
    <scope>NUCLEOTIDE SEQUENCE [LARGE SCALE GENOMIC DNA]</scope>
    <source>
        <strain evidence="12">DSM 28463</strain>
    </source>
</reference>
<evidence type="ECO:0000256" key="7">
    <source>
        <dbReference type="ARBA" id="ARBA00023268"/>
    </source>
</evidence>
<feature type="site" description="Important for catalytic activity" evidence="9">
    <location>
        <position position="107"/>
    </location>
</feature>
<sequence>MKIYLAGHRGMVGGAILRQLKATRPEAEIVTRSHDQLDLSNQAAVADFMQAQKPDEVILAAAKVGGIHANNTFPAEFIYQNLMIEANVIHQAFRAGVEKLLFLGSSCIYPKHAPQPMREDALLTGVLEPTNEPYAIAKIAGIKLCESYNRQYGTDYRSVMPTNLYGPGDNFHPENSHVVPALLRRFHEAKERGDSEVVVWGSGTPMREFLYVEDMAEASLFVANLDPATYRANTDPMLSHINVGTGTDVTIRELAETISEVVGFTGRLAFDATKPDGAPRKLMDVSRLAAMGWTYKVDLREGLERSYAWFTDSAQENRMV</sequence>
<gene>
    <name evidence="9" type="primary">fcl</name>
    <name evidence="11" type="ORF">SAMN04487859_1142</name>
</gene>
<evidence type="ECO:0000313" key="12">
    <source>
        <dbReference type="Proteomes" id="UP000198599"/>
    </source>
</evidence>
<feature type="binding site" evidence="9">
    <location>
        <begin position="103"/>
        <end position="106"/>
    </location>
    <ligand>
        <name>NADP(+)</name>
        <dbReference type="ChEBI" id="CHEBI:58349"/>
    </ligand>
</feature>
<keyword evidence="4 9" id="KW-0521">NADP</keyword>
<keyword evidence="12" id="KW-1185">Reference proteome</keyword>
<proteinExistence type="inferred from homology"/>
<feature type="active site" description="Proton donor/acceptor" evidence="9">
    <location>
        <position position="134"/>
    </location>
</feature>
<evidence type="ECO:0000256" key="8">
    <source>
        <dbReference type="ARBA" id="ARBA00051935"/>
    </source>
</evidence>
<evidence type="ECO:0000256" key="9">
    <source>
        <dbReference type="HAMAP-Rule" id="MF_00956"/>
    </source>
</evidence>
<keyword evidence="7 9" id="KW-0511">Multifunctional enzyme</keyword>
<evidence type="ECO:0000256" key="4">
    <source>
        <dbReference type="ARBA" id="ARBA00022857"/>
    </source>
</evidence>
<protein>
    <recommendedName>
        <fullName evidence="3 9">GDP-L-fucose synthase</fullName>
        <ecNumber evidence="3 9">1.1.1.271</ecNumber>
    </recommendedName>
    <alternativeName>
        <fullName evidence="9">GDP-4-keto-6-deoxy-D-mannose-3,5-epimerase-4-reductase</fullName>
    </alternativeName>
</protein>
<feature type="binding site" evidence="9">
    <location>
        <begin position="161"/>
        <end position="164"/>
    </location>
    <ligand>
        <name>NADP(+)</name>
        <dbReference type="ChEBI" id="CHEBI:58349"/>
    </ligand>
</feature>
<dbReference type="InterPro" id="IPR001509">
    <property type="entry name" value="Epimerase_deHydtase"/>
</dbReference>
<dbReference type="GO" id="GO:0070401">
    <property type="term" value="F:NADP+ binding"/>
    <property type="evidence" value="ECO:0007669"/>
    <property type="project" value="UniProtKB-UniRule"/>
</dbReference>
<feature type="site" description="Important for catalytic activity" evidence="9">
    <location>
        <position position="105"/>
    </location>
</feature>
<dbReference type="HAMAP" id="MF_00956">
    <property type="entry name" value="GDP_fucose_synth"/>
    <property type="match status" value="1"/>
</dbReference>
<evidence type="ECO:0000256" key="2">
    <source>
        <dbReference type="ARBA" id="ARBA00005959"/>
    </source>
</evidence>
<dbReference type="AlphaFoldDB" id="A0A1I5DYI4"/>
<name>A0A1I5DYI4_9RHOB</name>
<dbReference type="Gene3D" id="3.90.25.10">
    <property type="entry name" value="UDP-galactose 4-epimerase, domain 1"/>
    <property type="match status" value="1"/>
</dbReference>
<dbReference type="Pfam" id="PF01370">
    <property type="entry name" value="Epimerase"/>
    <property type="match status" value="1"/>
</dbReference>
<feature type="domain" description="NAD-dependent epimerase/dehydratase" evidence="10">
    <location>
        <begin position="3"/>
        <end position="225"/>
    </location>
</feature>